<accession>A0AAV5UEM1</accession>
<reference evidence="2" key="1">
    <citation type="submission" date="2023-10" db="EMBL/GenBank/DDBJ databases">
        <title>Genome assembly of Pristionchus species.</title>
        <authorList>
            <person name="Yoshida K."/>
            <person name="Sommer R.J."/>
        </authorList>
    </citation>
    <scope>NUCLEOTIDE SEQUENCE</scope>
    <source>
        <strain evidence="2">RS0144</strain>
    </source>
</reference>
<evidence type="ECO:0000256" key="1">
    <source>
        <dbReference type="SAM" id="Phobius"/>
    </source>
</evidence>
<name>A0AAV5UEM1_9BILA</name>
<keyword evidence="1" id="KW-1133">Transmembrane helix</keyword>
<protein>
    <submittedName>
        <fullName evidence="2">Uncharacterized protein</fullName>
    </submittedName>
</protein>
<proteinExistence type="predicted"/>
<dbReference type="Proteomes" id="UP001432027">
    <property type="component" value="Unassembled WGS sequence"/>
</dbReference>
<gene>
    <name evidence="2" type="ORF">PENTCL1PPCAC_26939</name>
</gene>
<comment type="caution">
    <text evidence="2">The sequence shown here is derived from an EMBL/GenBank/DDBJ whole genome shotgun (WGS) entry which is preliminary data.</text>
</comment>
<sequence>MKWAIGVERNGMVTGVSFNEEEKDILRQAIDFSLSREFVPELDPRIVHLEMVRVSAVTGTRWIVLITINSFVESLHQLSSGRIFYLVGDKVVMAESINQIRLALEERMKHDGRVKKEGLGEKEMSMMSRWTMVVGGIGLSIGLLFSIKRWIK</sequence>
<keyword evidence="3" id="KW-1185">Reference proteome</keyword>
<evidence type="ECO:0000313" key="3">
    <source>
        <dbReference type="Proteomes" id="UP001432027"/>
    </source>
</evidence>
<keyword evidence="1" id="KW-0472">Membrane</keyword>
<dbReference type="EMBL" id="BTSX01000006">
    <property type="protein sequence ID" value="GMT04765.1"/>
    <property type="molecule type" value="Genomic_DNA"/>
</dbReference>
<keyword evidence="1" id="KW-0812">Transmembrane</keyword>
<dbReference type="AlphaFoldDB" id="A0AAV5UEM1"/>
<evidence type="ECO:0000313" key="2">
    <source>
        <dbReference type="EMBL" id="GMT04765.1"/>
    </source>
</evidence>
<feature type="transmembrane region" description="Helical" evidence="1">
    <location>
        <begin position="130"/>
        <end position="151"/>
    </location>
</feature>
<organism evidence="2 3">
    <name type="scientific">Pristionchus entomophagus</name>
    <dbReference type="NCBI Taxonomy" id="358040"/>
    <lineage>
        <taxon>Eukaryota</taxon>
        <taxon>Metazoa</taxon>
        <taxon>Ecdysozoa</taxon>
        <taxon>Nematoda</taxon>
        <taxon>Chromadorea</taxon>
        <taxon>Rhabditida</taxon>
        <taxon>Rhabditina</taxon>
        <taxon>Diplogasteromorpha</taxon>
        <taxon>Diplogasteroidea</taxon>
        <taxon>Neodiplogasteridae</taxon>
        <taxon>Pristionchus</taxon>
    </lineage>
</organism>